<keyword evidence="3" id="KW-0805">Transcription regulation</keyword>
<reference evidence="8 9" key="1">
    <citation type="submission" date="2015-12" db="EMBL/GenBank/DDBJ databases">
        <title>The genome of Folsomia candida.</title>
        <authorList>
            <person name="Faddeeva A."/>
            <person name="Derks M.F."/>
            <person name="Anvar Y."/>
            <person name="Smit S."/>
            <person name="Van Straalen N."/>
            <person name="Roelofs D."/>
        </authorList>
    </citation>
    <scope>NUCLEOTIDE SEQUENCE [LARGE SCALE GENOMIC DNA]</scope>
    <source>
        <strain evidence="8 9">VU population</strain>
        <tissue evidence="8">Whole body</tissue>
    </source>
</reference>
<comment type="caution">
    <text evidence="8">The sequence shown here is derived from an EMBL/GenBank/DDBJ whole genome shotgun (WGS) entry which is preliminary data.</text>
</comment>
<dbReference type="InterPro" id="IPR039142">
    <property type="entry name" value="NRF1/Ewg"/>
</dbReference>
<dbReference type="PANTHER" id="PTHR20338">
    <property type="entry name" value="NUCLEAR RESPIRATORY FACTOR 1"/>
    <property type="match status" value="1"/>
</dbReference>
<feature type="domain" description="Nuclear respiratory factor 1 NLS/DNA-binding dimerisation" evidence="7">
    <location>
        <begin position="64"/>
        <end position="274"/>
    </location>
</feature>
<gene>
    <name evidence="8" type="ORF">Fcan01_23533</name>
</gene>
<proteinExistence type="inferred from homology"/>
<sequence>MVTMNGDDASTVALLPSVAANLDDHGLDDDDDGMSDDSESFADCHDLMSATMEDEVTAQLAAAGPVGMAASMAIASAKKRKRPHQFETNPSIRKRQQTRLLRKLRQTIDEFTIRVGMQAVVLVAIPGKPQNSFKCFGAKPLEDVIRNLRPVVMQELEASLAQHAPAPLPEDPSLHELPPLVIDGIPTPVEKMTQAQLRAFIPLMLKYSTGRGKPGWGKESTRPPWWPQDLPWANVRMDARTEDEKQKVSWTHALRQIVINCYKYHGREDLLPVFNGESDEHDIKPPIVKIPKASPHINISTMNNNSTTQVVTTTQSQNQSITQTIPVHQFPSTVLQTISNPDGTVSIIQVDPSNSYIQLPDGTHAQVQGVATLQHSGDGQGGDGDNMPVTLDLNSVAQAALAGQEGQIMLTGEDGHVYPVTVSGMISVPMPSNMYQTVVANISSIQAQHGSDGTLQTKYVVESPISVQSPLRKGRLIPVNSAINVVSPMVLPKIEPGTEGETTAIPVSALTGDPTQTQVVHVNANGQNIQVRGQAPEFCKLKMKSIGSFAGGGGSIDQIKAAFYQLARPVEVEVNSEDLIYSQPDVLSQSTPPVATPPELIPLSSEEKASAIAKIKAAGEVGLTIGNTGMHFVWKEKCGVGFGQKRPRISDQLCVKRVGTNQTYYEPLCTFEDCFSHTNARANEEMPKCLTHKGPIEGFAVYEFIHKKAGVSELGHMIMKFNYAQDKKKDHATQALSQRQKPKGIVTRSEFFNTCGDAEKKLAVWQTVALLKSLFNPSEYKYTTPSVSLANGLEAELIEEMEKQGFKLHLTGLSNSKVENNKITFPFGRRARTDEKLVDLLDDNHGALYIVCDDKIFYGGQTISRGDTHPIGNIRDTVVAYEKEYGTGKLMKVPLCAVKISKKRKRKTDETTEEIGLEKDALKKMEAHLHVGLFIAYLFRLRNPFHSIFAYTHPYCLNKEVISSYLDEHSWEKVDLFLKREFGCQIEFMNL</sequence>
<dbReference type="AlphaFoldDB" id="A0A226D9M5"/>
<comment type="similarity">
    <text evidence="2">Belongs to the NRF1/Ewg family.</text>
</comment>
<keyword evidence="5" id="KW-0804">Transcription</keyword>
<dbReference type="Proteomes" id="UP000198287">
    <property type="component" value="Unassembled WGS sequence"/>
</dbReference>
<keyword evidence="9" id="KW-1185">Reference proteome</keyword>
<evidence type="ECO:0000256" key="2">
    <source>
        <dbReference type="ARBA" id="ARBA00005713"/>
    </source>
</evidence>
<evidence type="ECO:0000256" key="5">
    <source>
        <dbReference type="ARBA" id="ARBA00023163"/>
    </source>
</evidence>
<keyword evidence="6" id="KW-0539">Nucleus</keyword>
<name>A0A226D9M5_FOLCA</name>
<dbReference type="InterPro" id="IPR019525">
    <property type="entry name" value="Nrf1_NLS/DNA-bd_dimer"/>
</dbReference>
<dbReference type="Pfam" id="PF10491">
    <property type="entry name" value="Nrf1_DNA-bind"/>
    <property type="match status" value="1"/>
</dbReference>
<dbReference type="GO" id="GO:0005634">
    <property type="term" value="C:nucleus"/>
    <property type="evidence" value="ECO:0007669"/>
    <property type="project" value="UniProtKB-SubCell"/>
</dbReference>
<dbReference type="GO" id="GO:0003700">
    <property type="term" value="F:DNA-binding transcription factor activity"/>
    <property type="evidence" value="ECO:0007669"/>
    <property type="project" value="InterPro"/>
</dbReference>
<accession>A0A226D9M5</accession>
<evidence type="ECO:0000313" key="9">
    <source>
        <dbReference type="Proteomes" id="UP000198287"/>
    </source>
</evidence>
<dbReference type="STRING" id="158441.A0A226D9M5"/>
<comment type="subcellular location">
    <subcellularLocation>
        <location evidence="1">Nucleus</location>
    </subcellularLocation>
</comment>
<dbReference type="EMBL" id="LNIX01000028">
    <property type="protein sequence ID" value="OXA41853.1"/>
    <property type="molecule type" value="Genomic_DNA"/>
</dbReference>
<evidence type="ECO:0000259" key="7">
    <source>
        <dbReference type="Pfam" id="PF10491"/>
    </source>
</evidence>
<evidence type="ECO:0000256" key="3">
    <source>
        <dbReference type="ARBA" id="ARBA00023015"/>
    </source>
</evidence>
<evidence type="ECO:0000256" key="4">
    <source>
        <dbReference type="ARBA" id="ARBA00023125"/>
    </source>
</evidence>
<keyword evidence="4 8" id="KW-0238">DNA-binding</keyword>
<evidence type="ECO:0000256" key="6">
    <source>
        <dbReference type="ARBA" id="ARBA00023242"/>
    </source>
</evidence>
<evidence type="ECO:0000256" key="1">
    <source>
        <dbReference type="ARBA" id="ARBA00004123"/>
    </source>
</evidence>
<evidence type="ECO:0000313" key="8">
    <source>
        <dbReference type="EMBL" id="OXA41853.1"/>
    </source>
</evidence>
<dbReference type="GO" id="GO:0003677">
    <property type="term" value="F:DNA binding"/>
    <property type="evidence" value="ECO:0007669"/>
    <property type="project" value="UniProtKB-KW"/>
</dbReference>
<dbReference type="OrthoDB" id="10031051at2759"/>
<organism evidence="8 9">
    <name type="scientific">Folsomia candida</name>
    <name type="common">Springtail</name>
    <dbReference type="NCBI Taxonomy" id="158441"/>
    <lineage>
        <taxon>Eukaryota</taxon>
        <taxon>Metazoa</taxon>
        <taxon>Ecdysozoa</taxon>
        <taxon>Arthropoda</taxon>
        <taxon>Hexapoda</taxon>
        <taxon>Collembola</taxon>
        <taxon>Entomobryomorpha</taxon>
        <taxon>Isotomoidea</taxon>
        <taxon>Isotomidae</taxon>
        <taxon>Proisotominae</taxon>
        <taxon>Folsomia</taxon>
    </lineage>
</organism>
<protein>
    <submittedName>
        <fullName evidence="8">DNA-binding protein P3A2</fullName>
    </submittedName>
</protein>
<dbReference type="GO" id="GO:0006357">
    <property type="term" value="P:regulation of transcription by RNA polymerase II"/>
    <property type="evidence" value="ECO:0007669"/>
    <property type="project" value="InterPro"/>
</dbReference>